<reference evidence="1" key="2">
    <citation type="journal article" date="2015" name="Fish Shellfish Immunol.">
        <title>Early steps in the European eel (Anguilla anguilla)-Vibrio vulnificus interaction in the gills: Role of the RtxA13 toxin.</title>
        <authorList>
            <person name="Callol A."/>
            <person name="Pajuelo D."/>
            <person name="Ebbesson L."/>
            <person name="Teles M."/>
            <person name="MacKenzie S."/>
            <person name="Amaro C."/>
        </authorList>
    </citation>
    <scope>NUCLEOTIDE SEQUENCE</scope>
</reference>
<dbReference type="AlphaFoldDB" id="A0A0E9VXW5"/>
<reference evidence="1" key="1">
    <citation type="submission" date="2014-11" db="EMBL/GenBank/DDBJ databases">
        <authorList>
            <person name="Amaro Gonzalez C."/>
        </authorList>
    </citation>
    <scope>NUCLEOTIDE SEQUENCE</scope>
</reference>
<proteinExistence type="predicted"/>
<accession>A0A0E9VXW5</accession>
<evidence type="ECO:0000313" key="1">
    <source>
        <dbReference type="EMBL" id="JAH82984.1"/>
    </source>
</evidence>
<sequence>MFCTIYTRKLNVSSKSKNSSKFFLKWSHQKKYVTQSS</sequence>
<dbReference type="EMBL" id="GBXM01025593">
    <property type="protein sequence ID" value="JAH82984.1"/>
    <property type="molecule type" value="Transcribed_RNA"/>
</dbReference>
<protein>
    <submittedName>
        <fullName evidence="1">Uncharacterized protein</fullName>
    </submittedName>
</protein>
<name>A0A0E9VXW5_ANGAN</name>
<organism evidence="1">
    <name type="scientific">Anguilla anguilla</name>
    <name type="common">European freshwater eel</name>
    <name type="synonym">Muraena anguilla</name>
    <dbReference type="NCBI Taxonomy" id="7936"/>
    <lineage>
        <taxon>Eukaryota</taxon>
        <taxon>Metazoa</taxon>
        <taxon>Chordata</taxon>
        <taxon>Craniata</taxon>
        <taxon>Vertebrata</taxon>
        <taxon>Euteleostomi</taxon>
        <taxon>Actinopterygii</taxon>
        <taxon>Neopterygii</taxon>
        <taxon>Teleostei</taxon>
        <taxon>Anguilliformes</taxon>
        <taxon>Anguillidae</taxon>
        <taxon>Anguilla</taxon>
    </lineage>
</organism>